<dbReference type="RefSeq" id="WP_069113228.1">
    <property type="nucleotide sequence ID" value="NZ_FNUC01000003.1"/>
</dbReference>
<dbReference type="GO" id="GO:0019262">
    <property type="term" value="P:N-acetylneuraminate catabolic process"/>
    <property type="evidence" value="ECO:0007669"/>
    <property type="project" value="UniProtKB-UniRule"/>
</dbReference>
<dbReference type="NCBIfam" id="NF002231">
    <property type="entry name" value="PRK01130.1"/>
    <property type="match status" value="1"/>
</dbReference>
<name>A0A1H5IKG4_9ACTN</name>
<dbReference type="Gene3D" id="3.20.20.70">
    <property type="entry name" value="Aldolase class I"/>
    <property type="match status" value="1"/>
</dbReference>
<evidence type="ECO:0000313" key="9">
    <source>
        <dbReference type="Proteomes" id="UP000181980"/>
    </source>
</evidence>
<evidence type="ECO:0000256" key="7">
    <source>
        <dbReference type="HAMAP-Rule" id="MF_01235"/>
    </source>
</evidence>
<dbReference type="UniPathway" id="UPA00629">
    <property type="reaction ID" value="UER00682"/>
</dbReference>
<dbReference type="GO" id="GO:0005975">
    <property type="term" value="P:carbohydrate metabolic process"/>
    <property type="evidence" value="ECO:0007669"/>
    <property type="project" value="UniProtKB-UniRule"/>
</dbReference>
<keyword evidence="6 7" id="KW-0119">Carbohydrate metabolism</keyword>
<dbReference type="Proteomes" id="UP000181980">
    <property type="component" value="Unassembled WGS sequence"/>
</dbReference>
<accession>A0A1H5IKG4</accession>
<dbReference type="GO" id="GO:0047465">
    <property type="term" value="F:N-acylglucosamine-6-phosphate 2-epimerase activity"/>
    <property type="evidence" value="ECO:0007669"/>
    <property type="project" value="UniProtKB-EC"/>
</dbReference>
<evidence type="ECO:0000256" key="3">
    <source>
        <dbReference type="ARBA" id="ARBA00005081"/>
    </source>
</evidence>
<dbReference type="InterPro" id="IPR007260">
    <property type="entry name" value="NanE"/>
</dbReference>
<evidence type="ECO:0000256" key="5">
    <source>
        <dbReference type="ARBA" id="ARBA00023235"/>
    </source>
</evidence>
<dbReference type="CDD" id="cd04729">
    <property type="entry name" value="NanE"/>
    <property type="match status" value="1"/>
</dbReference>
<reference evidence="9" key="1">
    <citation type="submission" date="2016-10" db="EMBL/GenBank/DDBJ databases">
        <authorList>
            <person name="Varghese N."/>
            <person name="Submissions S."/>
        </authorList>
    </citation>
    <scope>NUCLEOTIDE SEQUENCE [LARGE SCALE GENOMIC DNA]</scope>
    <source>
        <strain evidence="9">DSM 45237</strain>
    </source>
</reference>
<comment type="pathway">
    <text evidence="3 7">Amino-sugar metabolism; N-acetylneuraminate degradation; D-fructose 6-phosphate from N-acetylneuraminate: step 3/5.</text>
</comment>
<comment type="catalytic activity">
    <reaction evidence="1 7">
        <text>an N-acyl-D-glucosamine 6-phosphate = an N-acyl-D-mannosamine 6-phosphate</text>
        <dbReference type="Rhea" id="RHEA:23932"/>
        <dbReference type="ChEBI" id="CHEBI:57599"/>
        <dbReference type="ChEBI" id="CHEBI:57666"/>
        <dbReference type="EC" id="5.1.3.9"/>
    </reaction>
</comment>
<evidence type="ECO:0000256" key="4">
    <source>
        <dbReference type="ARBA" id="ARBA00007439"/>
    </source>
</evidence>
<dbReference type="OrthoDB" id="9781704at2"/>
<dbReference type="AlphaFoldDB" id="A0A1H5IKG4"/>
<dbReference type="SUPFAM" id="SSF51366">
    <property type="entry name" value="Ribulose-phoshate binding barrel"/>
    <property type="match status" value="1"/>
</dbReference>
<dbReference type="HAMAP" id="MF_01235">
    <property type="entry name" value="ManNAc6P_epimer"/>
    <property type="match status" value="1"/>
</dbReference>
<keyword evidence="5 7" id="KW-0413">Isomerase</keyword>
<keyword evidence="9" id="KW-1185">Reference proteome</keyword>
<dbReference type="InterPro" id="IPR011060">
    <property type="entry name" value="RibuloseP-bd_barrel"/>
</dbReference>
<organism evidence="8 9">
    <name type="scientific">Jiangella alba</name>
    <dbReference type="NCBI Taxonomy" id="561176"/>
    <lineage>
        <taxon>Bacteria</taxon>
        <taxon>Bacillati</taxon>
        <taxon>Actinomycetota</taxon>
        <taxon>Actinomycetes</taxon>
        <taxon>Jiangellales</taxon>
        <taxon>Jiangellaceae</taxon>
        <taxon>Jiangella</taxon>
    </lineage>
</organism>
<evidence type="ECO:0000313" key="8">
    <source>
        <dbReference type="EMBL" id="SEE40719.1"/>
    </source>
</evidence>
<dbReference type="InterPro" id="IPR013785">
    <property type="entry name" value="Aldolase_TIM"/>
</dbReference>
<dbReference type="Pfam" id="PF04131">
    <property type="entry name" value="NanE"/>
    <property type="match status" value="1"/>
</dbReference>
<sequence length="244" mass="25407">MTYQHNASTRPVRSDPPWEATLASIDGGVVVSCQAGPESPLNSPGILAALAQSAERGGAAGFRVDGPANIAAIRPGSDLPIIGIRKRHAPGSDVYITPTLGDAQEIVAAGADIVALDGTPRPRPGGERLETIVERIHDDLRVPVMADIATGDEGLAAHDAGADLVATTLAGYTTPGDRRTGPAFDVLDRLAAAGARCVVEGRIWTVEDVRRCFDAGAYAVVIGSAITVPEFITRRFVGATRRAR</sequence>
<evidence type="ECO:0000256" key="1">
    <source>
        <dbReference type="ARBA" id="ARBA00000056"/>
    </source>
</evidence>
<dbReference type="EMBL" id="FNUC01000003">
    <property type="protein sequence ID" value="SEE40719.1"/>
    <property type="molecule type" value="Genomic_DNA"/>
</dbReference>
<dbReference type="PANTHER" id="PTHR36204">
    <property type="entry name" value="N-ACETYLMANNOSAMINE-6-PHOSPHATE 2-EPIMERASE-RELATED"/>
    <property type="match status" value="1"/>
</dbReference>
<dbReference type="PANTHER" id="PTHR36204:SF1">
    <property type="entry name" value="N-ACETYLMANNOSAMINE-6-PHOSPHATE 2-EPIMERASE-RELATED"/>
    <property type="match status" value="1"/>
</dbReference>
<protein>
    <recommendedName>
        <fullName evidence="7">Putative N-acetylmannosamine-6-phosphate 2-epimerase</fullName>
        <ecNumber evidence="7">5.1.3.9</ecNumber>
    </recommendedName>
    <alternativeName>
        <fullName evidence="7">ManNAc-6-P epimerase</fullName>
    </alternativeName>
</protein>
<dbReference type="EC" id="5.1.3.9" evidence="7"/>
<gene>
    <name evidence="7" type="primary">nanE</name>
    <name evidence="8" type="ORF">SAMN04488561_1230</name>
</gene>
<proteinExistence type="inferred from homology"/>
<comment type="similarity">
    <text evidence="4 7">Belongs to the NanE family.</text>
</comment>
<dbReference type="STRING" id="561176.SAMN04488561_1230"/>
<evidence type="ECO:0000256" key="2">
    <source>
        <dbReference type="ARBA" id="ARBA00002147"/>
    </source>
</evidence>
<dbReference type="GO" id="GO:0005829">
    <property type="term" value="C:cytosol"/>
    <property type="evidence" value="ECO:0007669"/>
    <property type="project" value="TreeGrafter"/>
</dbReference>
<evidence type="ECO:0000256" key="6">
    <source>
        <dbReference type="ARBA" id="ARBA00023277"/>
    </source>
</evidence>
<comment type="function">
    <text evidence="2 7">Converts N-acetylmannosamine-6-phosphate (ManNAc-6-P) to N-acetylglucosamine-6-phosphate (GlcNAc-6-P).</text>
</comment>
<dbReference type="GO" id="GO:0006053">
    <property type="term" value="P:N-acetylmannosamine catabolic process"/>
    <property type="evidence" value="ECO:0007669"/>
    <property type="project" value="TreeGrafter"/>
</dbReference>